<dbReference type="InterPro" id="IPR017263">
    <property type="entry name" value="UCP037692"/>
</dbReference>
<dbReference type="RefSeq" id="WP_110519109.1">
    <property type="nucleotide sequence ID" value="NZ_PDOF01000001.1"/>
</dbReference>
<dbReference type="Proteomes" id="UP000248066">
    <property type="component" value="Unassembled WGS sequence"/>
</dbReference>
<evidence type="ECO:0000313" key="2">
    <source>
        <dbReference type="Proteomes" id="UP000248066"/>
    </source>
</evidence>
<protein>
    <recommendedName>
        <fullName evidence="3">YheE family protein</fullName>
    </recommendedName>
</protein>
<dbReference type="AlphaFoldDB" id="A0A2W0HPS2"/>
<keyword evidence="2" id="KW-1185">Reference proteome</keyword>
<dbReference type="OrthoDB" id="2736244at2"/>
<comment type="caution">
    <text evidence="1">The sequence shown here is derived from an EMBL/GenBank/DDBJ whole genome shotgun (WGS) entry which is preliminary data.</text>
</comment>
<evidence type="ECO:0000313" key="1">
    <source>
        <dbReference type="EMBL" id="PYZ98869.1"/>
    </source>
</evidence>
<reference evidence="1 2" key="1">
    <citation type="submission" date="2017-10" db="EMBL/GenBank/DDBJ databases">
        <title>Bacillus sp. nov., a halophilic bacterium isolated from a Yangshapao Lake.</title>
        <authorList>
            <person name="Wang H."/>
        </authorList>
    </citation>
    <scope>NUCLEOTIDE SEQUENCE [LARGE SCALE GENOMIC DNA]</scope>
    <source>
        <strain evidence="1 2">YSP-3</strain>
    </source>
</reference>
<evidence type="ECO:0008006" key="3">
    <source>
        <dbReference type="Google" id="ProtNLM"/>
    </source>
</evidence>
<organism evidence="1 2">
    <name type="scientific">Alteribacter lacisalsi</name>
    <dbReference type="NCBI Taxonomy" id="2045244"/>
    <lineage>
        <taxon>Bacteria</taxon>
        <taxon>Bacillati</taxon>
        <taxon>Bacillota</taxon>
        <taxon>Bacilli</taxon>
        <taxon>Bacillales</taxon>
        <taxon>Bacillaceae</taxon>
        <taxon>Alteribacter</taxon>
    </lineage>
</organism>
<dbReference type="EMBL" id="PDOF01000001">
    <property type="protein sequence ID" value="PYZ98869.1"/>
    <property type="molecule type" value="Genomic_DNA"/>
</dbReference>
<proteinExistence type="predicted"/>
<sequence length="74" mass="9194">MLSHFHYREIKNNMINREWSFEFYYKQQQYKGSYYKDGSIKWTSPDKGKMSPEEQTFLESCVHDLMLYHVYEDH</sequence>
<dbReference type="PIRSF" id="PIRSF037692">
    <property type="entry name" value="UCP037692"/>
    <property type="match status" value="1"/>
</dbReference>
<gene>
    <name evidence="1" type="ORF">CR205_09950</name>
</gene>
<accession>A0A2W0HPS2</accession>
<name>A0A2W0HPS2_9BACI</name>
<dbReference type="Pfam" id="PF17277">
    <property type="entry name" value="DUF5342"/>
    <property type="match status" value="1"/>
</dbReference>